<dbReference type="EMBL" id="CAJNOR010010161">
    <property type="protein sequence ID" value="CAF1651597.1"/>
    <property type="molecule type" value="Genomic_DNA"/>
</dbReference>
<evidence type="ECO:0000313" key="2">
    <source>
        <dbReference type="EMBL" id="CAF0905793.1"/>
    </source>
</evidence>
<sequence>MLNTNESNSTTSLQSYLRSKPLMLSRSESTRDRRNALPDTSSISHNANTFHQTQYCQQLANRVRELEDELIPDYSHSRLPSIHSSYSALTPCSSIGTSGISTYGRPHNFPINLVSPNTLVPTERYGLSPKIFERAHAIPERFWIDWQQKQMQQRIDELESIKNKSVNLNESDASIIDRRKSLILLHNTQRGINLPQSRSFNTTMSSSVDTETSSSSAADDQSLFQFHRRSLDRVNTNTSLSKELPTSNSSGRKLQSTLDRSHLTIPLPFSHNTYSPSVVKRPPDETNYLHPTVSTCSSIEDVAKIDTELNVTLLSHQNSDQTSPLLYSKATINRTVEFRSSSAKNGSID</sequence>
<feature type="compositionally biased region" description="Low complexity" evidence="1">
    <location>
        <begin position="202"/>
        <end position="216"/>
    </location>
</feature>
<feature type="region of interest" description="Disordered" evidence="1">
    <location>
        <begin position="235"/>
        <end position="254"/>
    </location>
</feature>
<feature type="region of interest" description="Disordered" evidence="1">
    <location>
        <begin position="1"/>
        <end position="45"/>
    </location>
</feature>
<feature type="region of interest" description="Disordered" evidence="1">
    <location>
        <begin position="195"/>
        <end position="221"/>
    </location>
</feature>
<dbReference type="EMBL" id="CAJNOJ010000034">
    <property type="protein sequence ID" value="CAF0905793.1"/>
    <property type="molecule type" value="Genomic_DNA"/>
</dbReference>
<evidence type="ECO:0000313" key="3">
    <source>
        <dbReference type="EMBL" id="CAF1651597.1"/>
    </source>
</evidence>
<accession>A0A814A1Z6</accession>
<evidence type="ECO:0000313" key="5">
    <source>
        <dbReference type="Proteomes" id="UP000663852"/>
    </source>
</evidence>
<comment type="caution">
    <text evidence="2">The sequence shown here is derived from an EMBL/GenBank/DDBJ whole genome shotgun (WGS) entry which is preliminary data.</text>
</comment>
<reference evidence="2" key="1">
    <citation type="submission" date="2021-02" db="EMBL/GenBank/DDBJ databases">
        <authorList>
            <person name="Nowell W R."/>
        </authorList>
    </citation>
    <scope>NUCLEOTIDE SEQUENCE</scope>
</reference>
<name>A0A814A1Z6_ADIRI</name>
<evidence type="ECO:0000313" key="4">
    <source>
        <dbReference type="Proteomes" id="UP000663828"/>
    </source>
</evidence>
<keyword evidence="4" id="KW-1185">Reference proteome</keyword>
<feature type="compositionally biased region" description="Polar residues" evidence="1">
    <location>
        <begin position="1"/>
        <end position="17"/>
    </location>
</feature>
<evidence type="ECO:0000256" key="1">
    <source>
        <dbReference type="SAM" id="MobiDB-lite"/>
    </source>
</evidence>
<proteinExistence type="predicted"/>
<organism evidence="2 5">
    <name type="scientific">Adineta ricciae</name>
    <name type="common">Rotifer</name>
    <dbReference type="NCBI Taxonomy" id="249248"/>
    <lineage>
        <taxon>Eukaryota</taxon>
        <taxon>Metazoa</taxon>
        <taxon>Spiralia</taxon>
        <taxon>Gnathifera</taxon>
        <taxon>Rotifera</taxon>
        <taxon>Eurotatoria</taxon>
        <taxon>Bdelloidea</taxon>
        <taxon>Adinetida</taxon>
        <taxon>Adinetidae</taxon>
        <taxon>Adineta</taxon>
    </lineage>
</organism>
<dbReference type="OrthoDB" id="10031209at2759"/>
<gene>
    <name evidence="2" type="ORF">EDS130_LOCUS10010</name>
    <name evidence="3" type="ORF">XAT740_LOCUS55081</name>
</gene>
<dbReference type="Proteomes" id="UP000663852">
    <property type="component" value="Unassembled WGS sequence"/>
</dbReference>
<dbReference type="AlphaFoldDB" id="A0A814A1Z6"/>
<protein>
    <submittedName>
        <fullName evidence="2">Uncharacterized protein</fullName>
    </submittedName>
</protein>
<dbReference type="Proteomes" id="UP000663828">
    <property type="component" value="Unassembled WGS sequence"/>
</dbReference>